<dbReference type="RefSeq" id="WP_040641479.1">
    <property type="nucleotide sequence ID" value="NZ_CP015231.1"/>
</dbReference>
<name>A0A1B1A7P5_9RHOB</name>
<dbReference type="GeneID" id="28251661"/>
<dbReference type="Proteomes" id="UP000013243">
    <property type="component" value="Plasmid unnamed1"/>
</dbReference>
<dbReference type="KEGG" id="rmb:K529_017465"/>
<reference evidence="1 2" key="1">
    <citation type="journal article" date="2016" name="ISME J.">
        <title>Global occurrence and heterogeneity of the Roseobacter-clade species Ruegeria mobilis.</title>
        <authorList>
            <person name="Sonnenschein E."/>
            <person name="Gram L."/>
        </authorList>
    </citation>
    <scope>NUCLEOTIDE SEQUENCE [LARGE SCALE GENOMIC DNA]</scope>
    <source>
        <strain evidence="1 2">F1926</strain>
        <plasmid evidence="1 2">unnamed1</plasmid>
    </source>
</reference>
<keyword evidence="1" id="KW-0614">Plasmid</keyword>
<gene>
    <name evidence="1" type="ORF">K529_017465</name>
</gene>
<dbReference type="AlphaFoldDB" id="A0A1B1A7P5"/>
<proteinExistence type="predicted"/>
<accession>A0A1B1A7P5</accession>
<geneLocation type="plasmid" evidence="1 2">
    <name>unnamed1</name>
</geneLocation>
<evidence type="ECO:0000313" key="1">
    <source>
        <dbReference type="EMBL" id="ANP42560.1"/>
    </source>
</evidence>
<dbReference type="OrthoDB" id="7873141at2"/>
<evidence type="ECO:0000313" key="2">
    <source>
        <dbReference type="Proteomes" id="UP000013243"/>
    </source>
</evidence>
<sequence>MFSAELKNILIEYDPNAMRPDQERINPKPFVQSLNEVQKKSLMAEIDNLIRADDFSQNLISQYSGEEFESDGAAKKFMLRLNKYLFEKGDEPDISDYLA</sequence>
<protein>
    <submittedName>
        <fullName evidence="1">Uncharacterized protein</fullName>
    </submittedName>
</protein>
<organism evidence="1 2">
    <name type="scientific">Tritonibacter mobilis F1926</name>
    <dbReference type="NCBI Taxonomy" id="1265309"/>
    <lineage>
        <taxon>Bacteria</taxon>
        <taxon>Pseudomonadati</taxon>
        <taxon>Pseudomonadota</taxon>
        <taxon>Alphaproteobacteria</taxon>
        <taxon>Rhodobacterales</taxon>
        <taxon>Paracoccaceae</taxon>
        <taxon>Tritonibacter</taxon>
    </lineage>
</organism>
<dbReference type="EMBL" id="CP015231">
    <property type="protein sequence ID" value="ANP42560.1"/>
    <property type="molecule type" value="Genomic_DNA"/>
</dbReference>